<sequence>MNRFSSRLSYPLSILALGAVLTLPAVSAMAKPKKIVSNGCTMEQIQSPAAGGCIDKMEDDILNNRPTYHAVYCSSTGRILCCRYDQAGNTVDHSCEIIGNRRPQASVADSPGRFGVAKK</sequence>
<name>A0A5B8L4E7_9HYPH</name>
<feature type="chain" id="PRO_5022714498" evidence="1">
    <location>
        <begin position="31"/>
        <end position="119"/>
    </location>
</feature>
<protein>
    <submittedName>
        <fullName evidence="2">Uncharacterized protein</fullName>
    </submittedName>
</protein>
<dbReference type="AlphaFoldDB" id="A0A5B8L4E7"/>
<keyword evidence="3" id="KW-1185">Reference proteome</keyword>
<keyword evidence="1" id="KW-0732">Signal</keyword>
<evidence type="ECO:0000256" key="1">
    <source>
        <dbReference type="SAM" id="SignalP"/>
    </source>
</evidence>
<accession>A0A5B8L4E7</accession>
<dbReference type="KEGG" id="niy:FQ775_21940"/>
<dbReference type="OrthoDB" id="10009957at2"/>
<evidence type="ECO:0000313" key="3">
    <source>
        <dbReference type="Proteomes" id="UP000321389"/>
    </source>
</evidence>
<feature type="signal peptide" evidence="1">
    <location>
        <begin position="1"/>
        <end position="30"/>
    </location>
</feature>
<dbReference type="RefSeq" id="WP_146301449.1">
    <property type="nucleotide sequence ID" value="NZ_CP042301.2"/>
</dbReference>
<organism evidence="2 3">
    <name type="scientific">Nitratireductor mangrovi</name>
    <dbReference type="NCBI Taxonomy" id="2599600"/>
    <lineage>
        <taxon>Bacteria</taxon>
        <taxon>Pseudomonadati</taxon>
        <taxon>Pseudomonadota</taxon>
        <taxon>Alphaproteobacteria</taxon>
        <taxon>Hyphomicrobiales</taxon>
        <taxon>Phyllobacteriaceae</taxon>
        <taxon>Nitratireductor</taxon>
    </lineage>
</organism>
<evidence type="ECO:0000313" key="2">
    <source>
        <dbReference type="EMBL" id="QDZ02815.1"/>
    </source>
</evidence>
<proteinExistence type="predicted"/>
<reference evidence="2" key="1">
    <citation type="submission" date="2020-04" db="EMBL/GenBank/DDBJ databases">
        <title>Nitratireductor sp. nov. isolated from mangrove soil.</title>
        <authorList>
            <person name="Ye Y."/>
        </authorList>
    </citation>
    <scope>NUCLEOTIDE SEQUENCE</scope>
    <source>
        <strain evidence="2">SY7</strain>
    </source>
</reference>
<gene>
    <name evidence="2" type="ORF">FQ775_21940</name>
</gene>
<dbReference type="EMBL" id="CP042301">
    <property type="protein sequence ID" value="QDZ02815.1"/>
    <property type="molecule type" value="Genomic_DNA"/>
</dbReference>
<dbReference type="Proteomes" id="UP000321389">
    <property type="component" value="Chromosome"/>
</dbReference>